<dbReference type="GO" id="GO:0030313">
    <property type="term" value="C:cell envelope"/>
    <property type="evidence" value="ECO:0007669"/>
    <property type="project" value="UniProtKB-SubCell"/>
</dbReference>
<feature type="domain" description="YbhG-like alpha-helical hairpin" evidence="4">
    <location>
        <begin position="67"/>
        <end position="196"/>
    </location>
</feature>
<evidence type="ECO:0000256" key="3">
    <source>
        <dbReference type="SAM" id="Coils"/>
    </source>
</evidence>
<dbReference type="EMBL" id="JOKH01000003">
    <property type="protein sequence ID" value="KEQ17229.1"/>
    <property type="molecule type" value="Genomic_DNA"/>
</dbReference>
<comment type="subcellular location">
    <subcellularLocation>
        <location evidence="1">Cell envelope</location>
    </subcellularLocation>
</comment>
<evidence type="ECO:0000256" key="1">
    <source>
        <dbReference type="ARBA" id="ARBA00004196"/>
    </source>
</evidence>
<comment type="caution">
    <text evidence="5">The sequence shown here is derived from an EMBL/GenBank/DDBJ whole genome shotgun (WGS) entry which is preliminary data.</text>
</comment>
<dbReference type="PANTHER" id="PTHR32347">
    <property type="entry name" value="EFFLUX SYSTEM COMPONENT YKNX-RELATED"/>
    <property type="match status" value="1"/>
</dbReference>
<proteinExistence type="predicted"/>
<dbReference type="RefSeq" id="WP_034837266.1">
    <property type="nucleotide sequence ID" value="NZ_JOKH01000003.1"/>
</dbReference>
<accession>A0A081NFK6</accession>
<reference evidence="5 6" key="1">
    <citation type="submission" date="2014-06" db="EMBL/GenBank/DDBJ databases">
        <title>Whole Genome Sequences of Three Symbiotic Endozoicomonas Bacteria.</title>
        <authorList>
            <person name="Neave M.J."/>
            <person name="Apprill A."/>
            <person name="Voolstra C.R."/>
        </authorList>
    </citation>
    <scope>NUCLEOTIDE SEQUENCE [LARGE SCALE GENOMIC DNA]</scope>
    <source>
        <strain evidence="5 6">DSM 25634</strain>
    </source>
</reference>
<sequence>MHSLQKLLFGTTVTLLLSGCFSSDARQALGTLERDRITLEATASELITDILIPEGSPVKMGQLILKLDDRKQLAAVAAASAEAARARAYLDEMINGARVEDIAAARANVRQIEARLVDANKTFQRNALLLQRKLISQSELDQARAARDALKAEKNNAREKLMSLLNGNRPESIAQAEASLNKALANHILEEQKLDDLSIYATRNSRLDSLPRHLGERVSAGSPLAILLVNEAPYARIYVPEPHKASLHVGDHVTIHIDGVGKTFLGQVRWISLDPAFTPHYALNEKERSRLVYMAEVQLPETAADLPSGLPVQVDLPL</sequence>
<evidence type="ECO:0000313" key="5">
    <source>
        <dbReference type="EMBL" id="KEQ17229.1"/>
    </source>
</evidence>
<dbReference type="PROSITE" id="PS51257">
    <property type="entry name" value="PROKAR_LIPOPROTEIN"/>
    <property type="match status" value="1"/>
</dbReference>
<dbReference type="InterPro" id="IPR050465">
    <property type="entry name" value="UPF0194_transport"/>
</dbReference>
<dbReference type="Gene3D" id="1.10.287.470">
    <property type="entry name" value="Helix hairpin bin"/>
    <property type="match status" value="1"/>
</dbReference>
<dbReference type="STRING" id="1137799.GZ78_15470"/>
<evidence type="ECO:0000256" key="2">
    <source>
        <dbReference type="ARBA" id="ARBA00023054"/>
    </source>
</evidence>
<keyword evidence="2 3" id="KW-0175">Coiled coil</keyword>
<protein>
    <submittedName>
        <fullName evidence="5">Membrane protein</fullName>
    </submittedName>
</protein>
<feature type="coiled-coil region" evidence="3">
    <location>
        <begin position="102"/>
        <end position="167"/>
    </location>
</feature>
<dbReference type="PANTHER" id="PTHR32347:SF29">
    <property type="entry name" value="UPF0194 MEMBRANE PROTEIN YBHG"/>
    <property type="match status" value="1"/>
</dbReference>
<gene>
    <name evidence="5" type="ORF">GZ78_15470</name>
</gene>
<dbReference type="AlphaFoldDB" id="A0A081NFK6"/>
<keyword evidence="6" id="KW-1185">Reference proteome</keyword>
<evidence type="ECO:0000313" key="6">
    <source>
        <dbReference type="Proteomes" id="UP000028073"/>
    </source>
</evidence>
<dbReference type="Pfam" id="PF25881">
    <property type="entry name" value="HH_YBHG"/>
    <property type="match status" value="1"/>
</dbReference>
<dbReference type="SUPFAM" id="SSF111369">
    <property type="entry name" value="HlyD-like secretion proteins"/>
    <property type="match status" value="2"/>
</dbReference>
<dbReference type="eggNOG" id="COG0845">
    <property type="taxonomic scope" value="Bacteria"/>
</dbReference>
<evidence type="ECO:0000259" key="4">
    <source>
        <dbReference type="Pfam" id="PF25881"/>
    </source>
</evidence>
<dbReference type="Proteomes" id="UP000028073">
    <property type="component" value="Unassembled WGS sequence"/>
</dbReference>
<dbReference type="Gene3D" id="2.40.30.170">
    <property type="match status" value="1"/>
</dbReference>
<dbReference type="InterPro" id="IPR059052">
    <property type="entry name" value="HH_YbhG-like"/>
</dbReference>
<organism evidence="5 6">
    <name type="scientific">Endozoicomonas numazuensis</name>
    <dbReference type="NCBI Taxonomy" id="1137799"/>
    <lineage>
        <taxon>Bacteria</taxon>
        <taxon>Pseudomonadati</taxon>
        <taxon>Pseudomonadota</taxon>
        <taxon>Gammaproteobacteria</taxon>
        <taxon>Oceanospirillales</taxon>
        <taxon>Endozoicomonadaceae</taxon>
        <taxon>Endozoicomonas</taxon>
    </lineage>
</organism>
<name>A0A081NFK6_9GAMM</name>